<keyword evidence="1" id="KW-0812">Transmembrane</keyword>
<evidence type="ECO:0000313" key="3">
    <source>
        <dbReference type="EMBL" id="APU91082.1"/>
    </source>
</evidence>
<dbReference type="RefSeq" id="WP_046224239.1">
    <property type="nucleotide sequence ID" value="NZ_CP014052.1"/>
</dbReference>
<accession>A0A1P8DP19</accession>
<evidence type="ECO:0000313" key="2">
    <source>
        <dbReference type="EMBL" id="APU90871.1"/>
    </source>
</evidence>
<keyword evidence="1" id="KW-0472">Membrane</keyword>
<proteinExistence type="predicted"/>
<protein>
    <submittedName>
        <fullName evidence="2">Uncharacterized protein</fullName>
    </submittedName>
</protein>
<geneLocation type="plasmid" evidence="3">
    <name>pVAS114</name>
</geneLocation>
<name>A0A1P8DP19_VIBAL</name>
<reference evidence="2" key="1">
    <citation type="submission" date="2016-10" db="EMBL/GenBank/DDBJ databases">
        <title>Evolution and Comparative Genomics of Conjugative MDR Plasmids in Vibrio species.</title>
        <authorList>
            <person name="Li R."/>
            <person name="Ye L."/>
            <person name="Wong M.Ho.Yin."/>
            <person name="Zheng Z."/>
            <person name="Chan E.Wai.Chi."/>
            <person name="Chen S."/>
        </authorList>
    </citation>
    <scope>NUCLEOTIDE SEQUENCE</scope>
    <source>
        <plasmid evidence="3">pVAS114</plasmid>
        <plasmid evidence="2">pVAS19</plasmid>
    </source>
</reference>
<feature type="transmembrane region" description="Helical" evidence="1">
    <location>
        <begin position="59"/>
        <end position="79"/>
    </location>
</feature>
<feature type="transmembrane region" description="Helical" evidence="1">
    <location>
        <begin position="12"/>
        <end position="39"/>
    </location>
</feature>
<organism evidence="2">
    <name type="scientific">Vibrio alginolyticus</name>
    <dbReference type="NCBI Taxonomy" id="663"/>
    <lineage>
        <taxon>Bacteria</taxon>
        <taxon>Pseudomonadati</taxon>
        <taxon>Pseudomonadota</taxon>
        <taxon>Gammaproteobacteria</taxon>
        <taxon>Vibrionales</taxon>
        <taxon>Vibrionaceae</taxon>
        <taxon>Vibrio</taxon>
    </lineage>
</organism>
<dbReference type="AlphaFoldDB" id="A0A1P8DP19"/>
<dbReference type="EMBL" id="KX957968">
    <property type="protein sequence ID" value="APU90871.1"/>
    <property type="molecule type" value="Genomic_DNA"/>
</dbReference>
<dbReference type="EMBL" id="KX957969">
    <property type="protein sequence ID" value="APU91082.1"/>
    <property type="molecule type" value="Genomic_DNA"/>
</dbReference>
<sequence>MEINNWVDFYLYTAYFIGVIVVLIPLGINFTYVGIAGVIKHKKIKYDKGTDIYRLGKNVFEIVGVGVFAIAFSIWFLFFDKGGHLFHYPAEVMRFFAGT</sequence>
<geneLocation type="plasmid" evidence="2">
    <name>pVAS19</name>
</geneLocation>
<evidence type="ECO:0000256" key="1">
    <source>
        <dbReference type="SAM" id="Phobius"/>
    </source>
</evidence>
<keyword evidence="1" id="KW-1133">Transmembrane helix</keyword>
<keyword evidence="2" id="KW-0614">Plasmid</keyword>